<dbReference type="EMBL" id="LWMT01000291">
    <property type="protein sequence ID" value="KZX10033.1"/>
    <property type="molecule type" value="Genomic_DNA"/>
</dbReference>
<proteinExistence type="predicted"/>
<name>A0A165YYK4_9EURY</name>
<organism evidence="1 2">
    <name type="scientific">Methanobrevibacter filiformis</name>
    <dbReference type="NCBI Taxonomy" id="55758"/>
    <lineage>
        <taxon>Archaea</taxon>
        <taxon>Methanobacteriati</taxon>
        <taxon>Methanobacteriota</taxon>
        <taxon>Methanomada group</taxon>
        <taxon>Methanobacteria</taxon>
        <taxon>Methanobacteriales</taxon>
        <taxon>Methanobacteriaceae</taxon>
        <taxon>Methanobrevibacter</taxon>
    </lineage>
</organism>
<evidence type="ECO:0000313" key="1">
    <source>
        <dbReference type="EMBL" id="KZX10033.1"/>
    </source>
</evidence>
<comment type="caution">
    <text evidence="1">The sequence shown here is derived from an EMBL/GenBank/DDBJ whole genome shotgun (WGS) entry which is preliminary data.</text>
</comment>
<dbReference type="AlphaFoldDB" id="A0A165YYK4"/>
<sequence>MVMTLDNLKGKEYNNAKYYVDYVSTILNNTNPIKNEYCV</sequence>
<dbReference type="PATRIC" id="fig|55758.3.peg.2148"/>
<protein>
    <submittedName>
        <fullName evidence="1">Uncharacterized protein</fullName>
    </submittedName>
</protein>
<dbReference type="Proteomes" id="UP000077066">
    <property type="component" value="Unassembled WGS sequence"/>
</dbReference>
<reference evidence="1 2" key="1">
    <citation type="submission" date="2016-04" db="EMBL/GenBank/DDBJ databases">
        <title>Genome sequence of Methanobrevibacter filiformis DSM 11501.</title>
        <authorList>
            <person name="Poehlein A."/>
            <person name="Seedorf H."/>
            <person name="Daniel R."/>
        </authorList>
    </citation>
    <scope>NUCLEOTIDE SEQUENCE [LARGE SCALE GENOMIC DNA]</scope>
    <source>
        <strain evidence="1 2">DSM 11501</strain>
    </source>
</reference>
<accession>A0A165YYK4</accession>
<gene>
    <name evidence="1" type="ORF">MBFIL_19280</name>
</gene>
<evidence type="ECO:0000313" key="2">
    <source>
        <dbReference type="Proteomes" id="UP000077066"/>
    </source>
</evidence>
<keyword evidence="2" id="KW-1185">Reference proteome</keyword>